<feature type="transmembrane region" description="Helical" evidence="9">
    <location>
        <begin position="108"/>
        <end position="128"/>
    </location>
</feature>
<dbReference type="SUPFAM" id="SSF81321">
    <property type="entry name" value="Family A G protein-coupled receptor-like"/>
    <property type="match status" value="1"/>
</dbReference>
<proteinExistence type="predicted"/>
<evidence type="ECO:0000256" key="1">
    <source>
        <dbReference type="ARBA" id="ARBA00004651"/>
    </source>
</evidence>
<dbReference type="Gene3D" id="1.20.1070.10">
    <property type="entry name" value="Rhodopsin 7-helix transmembrane proteins"/>
    <property type="match status" value="1"/>
</dbReference>
<keyword evidence="3 9" id="KW-0812">Transmembrane</keyword>
<keyword evidence="7" id="KW-0675">Receptor</keyword>
<accession>A0A1D1UQ64</accession>
<dbReference type="STRING" id="947166.A0A1D1UQ64"/>
<feature type="transmembrane region" description="Helical" evidence="9">
    <location>
        <begin position="253"/>
        <end position="274"/>
    </location>
</feature>
<evidence type="ECO:0000256" key="3">
    <source>
        <dbReference type="ARBA" id="ARBA00022692"/>
    </source>
</evidence>
<evidence type="ECO:0000313" key="12">
    <source>
        <dbReference type="Proteomes" id="UP000186922"/>
    </source>
</evidence>
<evidence type="ECO:0000256" key="4">
    <source>
        <dbReference type="ARBA" id="ARBA00022989"/>
    </source>
</evidence>
<dbReference type="Proteomes" id="UP000186922">
    <property type="component" value="Unassembled WGS sequence"/>
</dbReference>
<keyword evidence="12" id="KW-1185">Reference proteome</keyword>
<dbReference type="CDD" id="cd00637">
    <property type="entry name" value="7tm_classA_rhodopsin-like"/>
    <property type="match status" value="1"/>
</dbReference>
<keyword evidence="4 9" id="KW-1133">Transmembrane helix</keyword>
<feature type="domain" description="G-protein coupled receptors family 1 profile" evidence="10">
    <location>
        <begin position="51"/>
        <end position="310"/>
    </location>
</feature>
<dbReference type="Pfam" id="PF00001">
    <property type="entry name" value="7tm_1"/>
    <property type="match status" value="1"/>
</dbReference>
<evidence type="ECO:0000256" key="7">
    <source>
        <dbReference type="ARBA" id="ARBA00023170"/>
    </source>
</evidence>
<evidence type="ECO:0000256" key="9">
    <source>
        <dbReference type="SAM" id="Phobius"/>
    </source>
</evidence>
<evidence type="ECO:0000256" key="6">
    <source>
        <dbReference type="ARBA" id="ARBA00023136"/>
    </source>
</evidence>
<evidence type="ECO:0000256" key="8">
    <source>
        <dbReference type="ARBA" id="ARBA00023224"/>
    </source>
</evidence>
<evidence type="ECO:0000256" key="2">
    <source>
        <dbReference type="ARBA" id="ARBA00022475"/>
    </source>
</evidence>
<comment type="subcellular location">
    <subcellularLocation>
        <location evidence="1">Cell membrane</location>
        <topology evidence="1">Multi-pass membrane protein</topology>
    </subcellularLocation>
</comment>
<comment type="caution">
    <text evidence="11">The sequence shown here is derived from an EMBL/GenBank/DDBJ whole genome shotgun (WGS) entry which is preliminary data.</text>
</comment>
<dbReference type="GO" id="GO:0005886">
    <property type="term" value="C:plasma membrane"/>
    <property type="evidence" value="ECO:0007669"/>
    <property type="project" value="UniProtKB-SubCell"/>
</dbReference>
<dbReference type="PROSITE" id="PS50262">
    <property type="entry name" value="G_PROTEIN_RECEP_F1_2"/>
    <property type="match status" value="1"/>
</dbReference>
<feature type="transmembrane region" description="Helical" evidence="9">
    <location>
        <begin position="71"/>
        <end position="96"/>
    </location>
</feature>
<dbReference type="InterPro" id="IPR000276">
    <property type="entry name" value="GPCR_Rhodpsn"/>
</dbReference>
<keyword evidence="5" id="KW-0297">G-protein coupled receptor</keyword>
<gene>
    <name evidence="11" type="primary">RvY_02311</name>
    <name evidence="11" type="synonym">RvY_02311.1</name>
    <name evidence="11" type="ORF">RvY_02311-1</name>
</gene>
<keyword evidence="6 9" id="KW-0472">Membrane</keyword>
<sequence length="362" mass="40952">MNRFVLLDGKPVVVYPTENQTIPSSYPYFQPPYNYLLGSVFTLLSIWSVLGNLLVLLIVTRYKRMRTRTNILLANLATIDLMTGLLAVPFSAITAFNGGWVLGETACQVNGFLNALFAAASIHSLMYISIHKYWSTKNIFSDGSPVRRIIVMISAAWIWGLLFGTALVTGWTRIEYKTGTTQCGPKNPERGNAREVSHSILTSSTNFLIPLLVILYCYTAVFRIFRRSVSRLVEQDYWQSLSEKHLLARQRKIAITLIIIFVAFLLCLAPYIAYSTTIALFKDKTRVPSVFNPVAYIFLYLSSCINPVIYAFRSRELSAAYQKILRMLCCDASQLCKTSFSSSRTGKRKCFLLTVSWIKINL</sequence>
<evidence type="ECO:0000313" key="11">
    <source>
        <dbReference type="EMBL" id="GAU89802.1"/>
    </source>
</evidence>
<dbReference type="OrthoDB" id="10034726at2759"/>
<keyword evidence="2" id="KW-1003">Cell membrane</keyword>
<evidence type="ECO:0000259" key="10">
    <source>
        <dbReference type="PROSITE" id="PS50262"/>
    </source>
</evidence>
<reference evidence="11 12" key="1">
    <citation type="journal article" date="2016" name="Nat. Commun.">
        <title>Extremotolerant tardigrade genome and improved radiotolerance of human cultured cells by tardigrade-unique protein.</title>
        <authorList>
            <person name="Hashimoto T."/>
            <person name="Horikawa D.D."/>
            <person name="Saito Y."/>
            <person name="Kuwahara H."/>
            <person name="Kozuka-Hata H."/>
            <person name="Shin-I T."/>
            <person name="Minakuchi Y."/>
            <person name="Ohishi K."/>
            <person name="Motoyama A."/>
            <person name="Aizu T."/>
            <person name="Enomoto A."/>
            <person name="Kondo K."/>
            <person name="Tanaka S."/>
            <person name="Hara Y."/>
            <person name="Koshikawa S."/>
            <person name="Sagara H."/>
            <person name="Miura T."/>
            <person name="Yokobori S."/>
            <person name="Miyagawa K."/>
            <person name="Suzuki Y."/>
            <person name="Kubo T."/>
            <person name="Oyama M."/>
            <person name="Kohara Y."/>
            <person name="Fujiyama A."/>
            <person name="Arakawa K."/>
            <person name="Katayama T."/>
            <person name="Toyoda A."/>
            <person name="Kunieda T."/>
        </authorList>
    </citation>
    <scope>NUCLEOTIDE SEQUENCE [LARGE SCALE GENOMIC DNA]</scope>
    <source>
        <strain evidence="11 12">YOKOZUNA-1</strain>
    </source>
</reference>
<name>A0A1D1UQ64_RAMVA</name>
<dbReference type="SMART" id="SM01381">
    <property type="entry name" value="7TM_GPCR_Srsx"/>
    <property type="match status" value="1"/>
</dbReference>
<dbReference type="PANTHER" id="PTHR22752">
    <property type="entry name" value="G PROTEIN-COUPLED RECEPTOR"/>
    <property type="match status" value="1"/>
</dbReference>
<dbReference type="PANTHER" id="PTHR22752:SF3">
    <property type="entry name" value="G-PROTEIN COUPLED RECEPTOR 135"/>
    <property type="match status" value="1"/>
</dbReference>
<feature type="transmembrane region" description="Helical" evidence="9">
    <location>
        <begin position="207"/>
        <end position="225"/>
    </location>
</feature>
<dbReference type="EMBL" id="BDGG01000001">
    <property type="protein sequence ID" value="GAU89802.1"/>
    <property type="molecule type" value="Genomic_DNA"/>
</dbReference>
<dbReference type="AlphaFoldDB" id="A0A1D1UQ64"/>
<feature type="transmembrane region" description="Helical" evidence="9">
    <location>
        <begin position="149"/>
        <end position="171"/>
    </location>
</feature>
<feature type="transmembrane region" description="Helical" evidence="9">
    <location>
        <begin position="35"/>
        <end position="59"/>
    </location>
</feature>
<dbReference type="PRINTS" id="PR00237">
    <property type="entry name" value="GPCRRHODOPSN"/>
</dbReference>
<organism evidence="11 12">
    <name type="scientific">Ramazzottius varieornatus</name>
    <name type="common">Water bear</name>
    <name type="synonym">Tardigrade</name>
    <dbReference type="NCBI Taxonomy" id="947166"/>
    <lineage>
        <taxon>Eukaryota</taxon>
        <taxon>Metazoa</taxon>
        <taxon>Ecdysozoa</taxon>
        <taxon>Tardigrada</taxon>
        <taxon>Eutardigrada</taxon>
        <taxon>Parachela</taxon>
        <taxon>Hypsibioidea</taxon>
        <taxon>Ramazzottiidae</taxon>
        <taxon>Ramazzottius</taxon>
    </lineage>
</organism>
<evidence type="ECO:0000256" key="5">
    <source>
        <dbReference type="ARBA" id="ARBA00023040"/>
    </source>
</evidence>
<protein>
    <recommendedName>
        <fullName evidence="10">G-protein coupled receptors family 1 profile domain-containing protein</fullName>
    </recommendedName>
</protein>
<dbReference type="InterPro" id="IPR017452">
    <property type="entry name" value="GPCR_Rhodpsn_7TM"/>
</dbReference>
<keyword evidence="8" id="KW-0807">Transducer</keyword>
<feature type="transmembrane region" description="Helical" evidence="9">
    <location>
        <begin position="294"/>
        <end position="312"/>
    </location>
</feature>
<dbReference type="GO" id="GO:0004930">
    <property type="term" value="F:G protein-coupled receptor activity"/>
    <property type="evidence" value="ECO:0007669"/>
    <property type="project" value="UniProtKB-KW"/>
</dbReference>